<dbReference type="EMBL" id="LARY01000002">
    <property type="protein sequence ID" value="RDX01129.1"/>
    <property type="molecule type" value="Genomic_DNA"/>
</dbReference>
<dbReference type="Gene3D" id="2.40.420.20">
    <property type="match status" value="1"/>
</dbReference>
<keyword evidence="3" id="KW-1133">Transmembrane helix</keyword>
<keyword evidence="7" id="KW-1185">Reference proteome</keyword>
<dbReference type="Gene3D" id="2.40.30.170">
    <property type="match status" value="1"/>
</dbReference>
<dbReference type="Pfam" id="PF25967">
    <property type="entry name" value="RND-MFP_C"/>
    <property type="match status" value="1"/>
</dbReference>
<accession>A0A3D8TRU5</accession>
<evidence type="ECO:0000259" key="5">
    <source>
        <dbReference type="Pfam" id="PF25990"/>
    </source>
</evidence>
<dbReference type="AlphaFoldDB" id="A0A3D8TRU5"/>
<dbReference type="GO" id="GO:0030313">
    <property type="term" value="C:cell envelope"/>
    <property type="evidence" value="ECO:0007669"/>
    <property type="project" value="UniProtKB-SubCell"/>
</dbReference>
<dbReference type="RefSeq" id="WP_115753380.1">
    <property type="nucleotide sequence ID" value="NZ_LARY01000002.1"/>
</dbReference>
<sequence length="228" mass="24883">MKKWVKWLIAIVVIIVIAGVVITFLNKDNKDAATNSSKSDGVETKVKQGEMKIDATATGVIVAANKAVPNYDELELQVQMDELDIPNVKVDQEVTVNVTALPDKTFKGKVKQIAEQGQVQNGVSSFPVIISLDQTDGLKAGMTADASILVQEKANAVYLPIEAVQKDDDNRYYVMLPKKDKNGKVKKEKKIVTTGLHNEDNIEITKGLSKGDKVILPSNKSNTQESGF</sequence>
<comment type="caution">
    <text evidence="6">The sequence shown here is derived from an EMBL/GenBank/DDBJ whole genome shotgun (WGS) entry which is preliminary data.</text>
</comment>
<evidence type="ECO:0000259" key="4">
    <source>
        <dbReference type="Pfam" id="PF25967"/>
    </source>
</evidence>
<comment type="subcellular location">
    <subcellularLocation>
        <location evidence="1">Cell envelope</location>
    </subcellularLocation>
</comment>
<evidence type="ECO:0000256" key="1">
    <source>
        <dbReference type="ARBA" id="ARBA00004196"/>
    </source>
</evidence>
<protein>
    <submittedName>
        <fullName evidence="6">Hemolysin D</fullName>
    </submittedName>
</protein>
<feature type="domain" description="YknX-like beta-barrel" evidence="5">
    <location>
        <begin position="76"/>
        <end position="145"/>
    </location>
</feature>
<dbReference type="PANTHER" id="PTHR32347">
    <property type="entry name" value="EFFLUX SYSTEM COMPONENT YKNX-RELATED"/>
    <property type="match status" value="1"/>
</dbReference>
<dbReference type="Proteomes" id="UP000257055">
    <property type="component" value="Unassembled WGS sequence"/>
</dbReference>
<proteinExistence type="predicted"/>
<gene>
    <name evidence="6" type="ORF">UR08_09275</name>
</gene>
<evidence type="ECO:0000256" key="3">
    <source>
        <dbReference type="SAM" id="Phobius"/>
    </source>
</evidence>
<keyword evidence="2" id="KW-0175">Coiled coil</keyword>
<evidence type="ECO:0000313" key="6">
    <source>
        <dbReference type="EMBL" id="RDX01129.1"/>
    </source>
</evidence>
<feature type="domain" description="Multidrug resistance protein MdtA-like C-terminal permuted SH3" evidence="4">
    <location>
        <begin position="155"/>
        <end position="215"/>
    </location>
</feature>
<evidence type="ECO:0000256" key="2">
    <source>
        <dbReference type="ARBA" id="ARBA00023054"/>
    </source>
</evidence>
<reference evidence="7" key="1">
    <citation type="submission" date="2015-04" db="EMBL/GenBank/DDBJ databases">
        <authorList>
            <person name="Schardt J."/>
            <person name="Mueller-Herbst S."/>
            <person name="Scherer S."/>
            <person name="Huptas C."/>
        </authorList>
    </citation>
    <scope>NUCLEOTIDE SEQUENCE [LARGE SCALE GENOMIC DNA]</scope>
    <source>
        <strain evidence="7">Kiel-L1</strain>
    </source>
</reference>
<name>A0A3D8TRU5_9LIST</name>
<dbReference type="InterPro" id="IPR058636">
    <property type="entry name" value="Beta-barrel_YknX"/>
</dbReference>
<organism evidence="6 7">
    <name type="scientific">Listeria kieliensis</name>
    <dbReference type="NCBI Taxonomy" id="1621700"/>
    <lineage>
        <taxon>Bacteria</taxon>
        <taxon>Bacillati</taxon>
        <taxon>Bacillota</taxon>
        <taxon>Bacilli</taxon>
        <taxon>Bacillales</taxon>
        <taxon>Listeriaceae</taxon>
        <taxon>Listeria</taxon>
    </lineage>
</organism>
<dbReference type="Pfam" id="PF25990">
    <property type="entry name" value="Beta-barrel_YknX"/>
    <property type="match status" value="1"/>
</dbReference>
<dbReference type="PANTHER" id="PTHR32347:SF14">
    <property type="entry name" value="EFFLUX SYSTEM COMPONENT YKNX-RELATED"/>
    <property type="match status" value="1"/>
</dbReference>
<evidence type="ECO:0000313" key="7">
    <source>
        <dbReference type="Proteomes" id="UP000257055"/>
    </source>
</evidence>
<feature type="transmembrane region" description="Helical" evidence="3">
    <location>
        <begin position="7"/>
        <end position="25"/>
    </location>
</feature>
<keyword evidence="3" id="KW-0472">Membrane</keyword>
<keyword evidence="3" id="KW-0812">Transmembrane</keyword>
<dbReference type="InterPro" id="IPR058627">
    <property type="entry name" value="MdtA-like_C"/>
</dbReference>
<dbReference type="InterPro" id="IPR050465">
    <property type="entry name" value="UPF0194_transport"/>
</dbReference>